<dbReference type="Pfam" id="PF01841">
    <property type="entry name" value="Transglut_core"/>
    <property type="match status" value="1"/>
</dbReference>
<accession>A0A6N7EFJ9</accession>
<feature type="transmembrane region" description="Helical" evidence="2">
    <location>
        <begin position="202"/>
        <end position="223"/>
    </location>
</feature>
<evidence type="ECO:0000259" key="3">
    <source>
        <dbReference type="SMART" id="SM00460"/>
    </source>
</evidence>
<dbReference type="SUPFAM" id="SSF54001">
    <property type="entry name" value="Cysteine proteinases"/>
    <property type="match status" value="1"/>
</dbReference>
<dbReference type="InterPro" id="IPR002931">
    <property type="entry name" value="Transglutaminase-like"/>
</dbReference>
<feature type="compositionally biased region" description="Pro residues" evidence="1">
    <location>
        <begin position="554"/>
        <end position="567"/>
    </location>
</feature>
<keyword evidence="5" id="KW-1185">Reference proteome</keyword>
<keyword evidence="2" id="KW-0472">Membrane</keyword>
<organism evidence="4 5">
    <name type="scientific">Georgenia subflava</name>
    <dbReference type="NCBI Taxonomy" id="1622177"/>
    <lineage>
        <taxon>Bacteria</taxon>
        <taxon>Bacillati</taxon>
        <taxon>Actinomycetota</taxon>
        <taxon>Actinomycetes</taxon>
        <taxon>Micrococcales</taxon>
        <taxon>Bogoriellaceae</taxon>
        <taxon>Georgenia</taxon>
    </lineage>
</organism>
<feature type="compositionally biased region" description="Low complexity" evidence="1">
    <location>
        <begin position="543"/>
        <end position="553"/>
    </location>
</feature>
<evidence type="ECO:0000313" key="4">
    <source>
        <dbReference type="EMBL" id="MPV37182.1"/>
    </source>
</evidence>
<dbReference type="EMBL" id="WHPC01000028">
    <property type="protein sequence ID" value="MPV37182.1"/>
    <property type="molecule type" value="Genomic_DNA"/>
</dbReference>
<feature type="compositionally biased region" description="Acidic residues" evidence="1">
    <location>
        <begin position="575"/>
        <end position="585"/>
    </location>
</feature>
<evidence type="ECO:0000313" key="5">
    <source>
        <dbReference type="Proteomes" id="UP000437709"/>
    </source>
</evidence>
<feature type="transmembrane region" description="Helical" evidence="2">
    <location>
        <begin position="63"/>
        <end position="83"/>
    </location>
</feature>
<feature type="compositionally biased region" description="Basic residues" evidence="1">
    <location>
        <begin position="758"/>
        <end position="769"/>
    </location>
</feature>
<feature type="transmembrane region" description="Helical" evidence="2">
    <location>
        <begin position="12"/>
        <end position="31"/>
    </location>
</feature>
<evidence type="ECO:0000256" key="2">
    <source>
        <dbReference type="SAM" id="Phobius"/>
    </source>
</evidence>
<feature type="transmembrane region" description="Helical" evidence="2">
    <location>
        <begin position="176"/>
        <end position="195"/>
    </location>
</feature>
<dbReference type="InterPro" id="IPR038765">
    <property type="entry name" value="Papain-like_cys_pep_sf"/>
</dbReference>
<dbReference type="AlphaFoldDB" id="A0A6N7EFJ9"/>
<feature type="domain" description="Transglutaminase-like" evidence="3">
    <location>
        <begin position="463"/>
        <end position="532"/>
    </location>
</feature>
<feature type="transmembrane region" description="Helical" evidence="2">
    <location>
        <begin position="37"/>
        <end position="56"/>
    </location>
</feature>
<protein>
    <submittedName>
        <fullName evidence="4">Transglutaminase domain-containing protein</fullName>
    </submittedName>
</protein>
<feature type="transmembrane region" description="Helical" evidence="2">
    <location>
        <begin position="151"/>
        <end position="170"/>
    </location>
</feature>
<dbReference type="SMART" id="SM00460">
    <property type="entry name" value="TGc"/>
    <property type="match status" value="1"/>
</dbReference>
<reference evidence="4 5" key="1">
    <citation type="submission" date="2019-10" db="EMBL/GenBank/DDBJ databases">
        <title>Georgenia wutianyii sp. nov. and Georgenia yuyongxinii sp. nov. isolated from plateau pika (Ochotona curzoniae) in the Qinghai-Tibet plateau of China.</title>
        <authorList>
            <person name="Tian Z."/>
        </authorList>
    </citation>
    <scope>NUCLEOTIDE SEQUENCE [LARGE SCALE GENOMIC DNA]</scope>
    <source>
        <strain evidence="4 5">JCM 19765</strain>
    </source>
</reference>
<feature type="region of interest" description="Disordered" evidence="1">
    <location>
        <begin position="541"/>
        <end position="585"/>
    </location>
</feature>
<dbReference type="RefSeq" id="WP_152195566.1">
    <property type="nucleotide sequence ID" value="NZ_VUKD01000003.1"/>
</dbReference>
<dbReference type="Gene3D" id="3.10.620.30">
    <property type="match status" value="1"/>
</dbReference>
<dbReference type="PANTHER" id="PTHR42736:SF1">
    <property type="entry name" value="PROTEIN-GLUTAMINE GAMMA-GLUTAMYLTRANSFERASE"/>
    <property type="match status" value="1"/>
</dbReference>
<dbReference type="Proteomes" id="UP000437709">
    <property type="component" value="Unassembled WGS sequence"/>
</dbReference>
<name>A0A6N7EFJ9_9MICO</name>
<feature type="transmembrane region" description="Helical" evidence="2">
    <location>
        <begin position="589"/>
        <end position="614"/>
    </location>
</feature>
<proteinExistence type="predicted"/>
<dbReference type="InterPro" id="IPR021878">
    <property type="entry name" value="TgpA_N"/>
</dbReference>
<evidence type="ECO:0000256" key="1">
    <source>
        <dbReference type="SAM" id="MobiDB-lite"/>
    </source>
</evidence>
<dbReference type="InterPro" id="IPR052901">
    <property type="entry name" value="Bact_TGase-like"/>
</dbReference>
<feature type="transmembrane region" description="Helical" evidence="2">
    <location>
        <begin position="124"/>
        <end position="144"/>
    </location>
</feature>
<feature type="region of interest" description="Disordered" evidence="1">
    <location>
        <begin position="743"/>
        <end position="769"/>
    </location>
</feature>
<dbReference type="PANTHER" id="PTHR42736">
    <property type="entry name" value="PROTEIN-GLUTAMINE GAMMA-GLUTAMYLTRANSFERASE"/>
    <property type="match status" value="1"/>
</dbReference>
<keyword evidence="2" id="KW-0812">Transmembrane</keyword>
<dbReference type="Pfam" id="PF11992">
    <property type="entry name" value="TgpA_N"/>
    <property type="match status" value="1"/>
</dbReference>
<keyword evidence="2" id="KW-1133">Transmembrane helix</keyword>
<comment type="caution">
    <text evidence="4">The sequence shown here is derived from an EMBL/GenBank/DDBJ whole genome shotgun (WGS) entry which is preliminary data.</text>
</comment>
<dbReference type="OrthoDB" id="3651060at2"/>
<gene>
    <name evidence="4" type="ORF">GB881_08970</name>
</gene>
<sequence>MIAALKDLLSRRWVDVTVLACLVLVALVPFVPVFGSARLVVAALGGVLLGAALALVGAVRRWGALTMLAAGAVVLVVFSSLGAPTTALGGVVPTPETVGAVGRGVVTSWKEIVTVLPPLGAGGAMLTAPYLLGLVATCTAVTVALRTRRPLWALVPPLLVLPTAILLGTADVTTSVPVGLVVAVAALVWASWRTGRMHDGRWLGVGALVLAGLVAGTGVGVLAPPDGRLVLRERIDPPPDLHDYASPLAGFREYVKDHRDEPVLTVEGLPADAQVRLAVLDAYDGTTWAVSDAATSGSGEFMRIGERIEPQLVDGLHRTTVTVGEYAGVWVPVLGRTYDVDFTGAGAEELARSFYFNRATGTGIATAALGEGDTYQVLAEVPSRPSATQLEGAPLADVALPEAVYPEAASVMAAQLTAEAGTDLARITAIERGLQQGYFSHGLEGETPSLPGHGAARIDELLGGEAMVGDEEQYAAAMALILRSIGIPSRVVMGFEAPAATDGPVELTGDDVTAWVEVPFEGYGWVSYYPTPDEDRIWQEESPVPQNRPQPQVLQPPPPAQEPPDAPPSDRQDVEIDDDEPEEETQLPVAAIVAAAVGGLLLLLLAPLAVIVAVKLRRRKRRRTRGSTSARVAGGWAEVMDVAKDLGLDVSRTATRTQAAEEVVAALALPGTDTRRARRTAPVDASTARATALAQRTDAGTFGPTLPDENHVRGYWTEVESTLGRLQTAVGTRRWWRSRVSTRSLRRAGGRKDGRARTSTRTKAGRGED</sequence>